<dbReference type="InterPro" id="IPR018060">
    <property type="entry name" value="HTH_AraC"/>
</dbReference>
<reference evidence="6 7" key="1">
    <citation type="submission" date="2020-12" db="EMBL/GenBank/DDBJ databases">
        <title>Chryseobacterium endoalhailicus sp. nov., isolated from seed of leguminous plant.</title>
        <authorList>
            <person name="Zhang X."/>
        </authorList>
    </citation>
    <scope>NUCLEOTIDE SEQUENCE [LARGE SCALE GENOMIC DNA]</scope>
    <source>
        <strain evidence="6 7">L7</strain>
    </source>
</reference>
<dbReference type="SUPFAM" id="SSF46689">
    <property type="entry name" value="Homeodomain-like"/>
    <property type="match status" value="1"/>
</dbReference>
<feature type="transmembrane region" description="Helical" evidence="4">
    <location>
        <begin position="48"/>
        <end position="66"/>
    </location>
</feature>
<protein>
    <submittedName>
        <fullName evidence="6">Helix-turn-helix transcriptional regulator</fullName>
    </submittedName>
</protein>
<keyword evidence="4" id="KW-0812">Transmembrane</keyword>
<feature type="transmembrane region" description="Helical" evidence="4">
    <location>
        <begin position="121"/>
        <end position="142"/>
    </location>
</feature>
<dbReference type="RefSeq" id="WP_202089946.1">
    <property type="nucleotide sequence ID" value="NZ_JAELVM010000001.1"/>
</dbReference>
<feature type="transmembrane region" description="Helical" evidence="4">
    <location>
        <begin position="154"/>
        <end position="173"/>
    </location>
</feature>
<keyword evidence="7" id="KW-1185">Reference proteome</keyword>
<feature type="transmembrane region" description="Helical" evidence="4">
    <location>
        <begin position="75"/>
        <end position="95"/>
    </location>
</feature>
<evidence type="ECO:0000256" key="3">
    <source>
        <dbReference type="ARBA" id="ARBA00023163"/>
    </source>
</evidence>
<dbReference type="Pfam" id="PF12833">
    <property type="entry name" value="HTH_18"/>
    <property type="match status" value="1"/>
</dbReference>
<evidence type="ECO:0000259" key="5">
    <source>
        <dbReference type="PROSITE" id="PS01124"/>
    </source>
</evidence>
<keyword evidence="4" id="KW-1133">Transmembrane helix</keyword>
<evidence type="ECO:0000313" key="7">
    <source>
        <dbReference type="Proteomes" id="UP000661696"/>
    </source>
</evidence>
<keyword evidence="3" id="KW-0804">Transcription</keyword>
<dbReference type="PANTHER" id="PTHR43280">
    <property type="entry name" value="ARAC-FAMILY TRANSCRIPTIONAL REGULATOR"/>
    <property type="match status" value="1"/>
</dbReference>
<dbReference type="InterPro" id="IPR009057">
    <property type="entry name" value="Homeodomain-like_sf"/>
</dbReference>
<dbReference type="PANTHER" id="PTHR43280:SF2">
    <property type="entry name" value="HTH-TYPE TRANSCRIPTIONAL REGULATOR EXSA"/>
    <property type="match status" value="1"/>
</dbReference>
<accession>A0ABS1QDD8</accession>
<dbReference type="Gene3D" id="1.10.10.60">
    <property type="entry name" value="Homeodomain-like"/>
    <property type="match status" value="1"/>
</dbReference>
<comment type="caution">
    <text evidence="6">The sequence shown here is derived from an EMBL/GenBank/DDBJ whole genome shotgun (WGS) entry which is preliminary data.</text>
</comment>
<name>A0ABS1QDD8_9FLAO</name>
<keyword evidence="2" id="KW-0238">DNA-binding</keyword>
<proteinExistence type="predicted"/>
<keyword evidence="1" id="KW-0805">Transcription regulation</keyword>
<dbReference type="EMBL" id="JAELVM010000001">
    <property type="protein sequence ID" value="MBL1220624.1"/>
    <property type="molecule type" value="Genomic_DNA"/>
</dbReference>
<keyword evidence="4" id="KW-0472">Membrane</keyword>
<evidence type="ECO:0000256" key="4">
    <source>
        <dbReference type="SAM" id="Phobius"/>
    </source>
</evidence>
<gene>
    <name evidence="6" type="ORF">JET18_07225</name>
</gene>
<feature type="transmembrane region" description="Helical" evidence="4">
    <location>
        <begin position="101"/>
        <end position="116"/>
    </location>
</feature>
<feature type="domain" description="HTH araC/xylS-type" evidence="5">
    <location>
        <begin position="231"/>
        <end position="335"/>
    </location>
</feature>
<dbReference type="SMART" id="SM00342">
    <property type="entry name" value="HTH_ARAC"/>
    <property type="match status" value="1"/>
</dbReference>
<dbReference type="Proteomes" id="UP000661696">
    <property type="component" value="Unassembled WGS sequence"/>
</dbReference>
<evidence type="ECO:0000256" key="2">
    <source>
        <dbReference type="ARBA" id="ARBA00023125"/>
    </source>
</evidence>
<evidence type="ECO:0000256" key="1">
    <source>
        <dbReference type="ARBA" id="ARBA00023015"/>
    </source>
</evidence>
<evidence type="ECO:0000313" key="6">
    <source>
        <dbReference type="EMBL" id="MBL1220624.1"/>
    </source>
</evidence>
<organism evidence="6 7">
    <name type="scientific">Chryseobacterium endalhagicum</name>
    <dbReference type="NCBI Taxonomy" id="2797638"/>
    <lineage>
        <taxon>Bacteria</taxon>
        <taxon>Pseudomonadati</taxon>
        <taxon>Bacteroidota</taxon>
        <taxon>Flavobacteriia</taxon>
        <taxon>Flavobacteriales</taxon>
        <taxon>Weeksellaceae</taxon>
        <taxon>Chryseobacterium group</taxon>
        <taxon>Chryseobacterium</taxon>
    </lineage>
</organism>
<sequence length="341" mass="39476">MILHNENSSGNREEEMKRRCISLIVYVLCVALCLYSIIIYVTLNDRNFALATFIYFLVLLYTYLLIRKTYNIKAVVYLYLFLDPLFAAFIMLYFWRYSAGTALWILPIPIGAYVFLEKKYVYLYTLYVLLIVALVTLIGKFLTVETPNFNKTDLADALVGAANIIIVVLLLYYNDKIRTLRMAASFEHEKNSNAVPESDPEVTNGSDKTGISKENLSGYDRETEKYTEIFQKVQHIVEVQHSFTDADFTISKLSHLIKINNLYIAKAIKRNGYDNFSHYINFCRIQYVKQLIGENDLSKITLMYIYTSSGFSSQSTFNRVFKQIEGVTPTEYIYTIQKNTD</sequence>
<dbReference type="PROSITE" id="PS01124">
    <property type="entry name" value="HTH_ARAC_FAMILY_2"/>
    <property type="match status" value="1"/>
</dbReference>
<feature type="transmembrane region" description="Helical" evidence="4">
    <location>
        <begin position="21"/>
        <end position="42"/>
    </location>
</feature>